<sequence length="209" mass="22548">MGQLIVVNFVSLDGVMQSVLSADEDRDGGFEQGGWVLPYVDEAVERFMSEATAAAGALLLGRRTYEIFAAVWPHADMNDPAVAAMNAMPKYVASRMLRDPEWDPEWANSTLLGADLAEEVRRVKDASAGETLVLGSGGLLGTLIEHDLVDEYRLLVFPLILGGGKQLFADGRGLRRLTLTATRATPSGVLINTYRRADRGQGHTAAVST</sequence>
<dbReference type="Pfam" id="PF01872">
    <property type="entry name" value="RibD_C"/>
    <property type="match status" value="1"/>
</dbReference>
<dbReference type="RefSeq" id="WP_205377889.1">
    <property type="nucleotide sequence ID" value="NZ_JAFEJA010000002.1"/>
</dbReference>
<dbReference type="InterPro" id="IPR024072">
    <property type="entry name" value="DHFR-like_dom_sf"/>
</dbReference>
<keyword evidence="3" id="KW-1185">Reference proteome</keyword>
<proteinExistence type="predicted"/>
<feature type="domain" description="Bacterial bifunctional deaminase-reductase C-terminal" evidence="1">
    <location>
        <begin position="4"/>
        <end position="190"/>
    </location>
</feature>
<dbReference type="Gene3D" id="3.40.430.10">
    <property type="entry name" value="Dihydrofolate Reductase, subunit A"/>
    <property type="match status" value="1"/>
</dbReference>
<protein>
    <submittedName>
        <fullName evidence="2">Dihydrofolate reductase family protein</fullName>
    </submittedName>
</protein>
<accession>A0ABS2V2W5</accession>
<organism evidence="2 3">
    <name type="scientific">Streptomyces zhihengii</name>
    <dbReference type="NCBI Taxonomy" id="1818004"/>
    <lineage>
        <taxon>Bacteria</taxon>
        <taxon>Bacillati</taxon>
        <taxon>Actinomycetota</taxon>
        <taxon>Actinomycetes</taxon>
        <taxon>Kitasatosporales</taxon>
        <taxon>Streptomycetaceae</taxon>
        <taxon>Streptomyces</taxon>
    </lineage>
</organism>
<comment type="caution">
    <text evidence="2">The sequence shown here is derived from an EMBL/GenBank/DDBJ whole genome shotgun (WGS) entry which is preliminary data.</text>
</comment>
<name>A0ABS2V2W5_9ACTN</name>
<dbReference type="SUPFAM" id="SSF53597">
    <property type="entry name" value="Dihydrofolate reductase-like"/>
    <property type="match status" value="1"/>
</dbReference>
<evidence type="ECO:0000313" key="3">
    <source>
        <dbReference type="Proteomes" id="UP000664109"/>
    </source>
</evidence>
<dbReference type="PANTHER" id="PTHR38011:SF11">
    <property type="entry name" value="2,5-DIAMINO-6-RIBOSYLAMINO-4(3H)-PYRIMIDINONE 5'-PHOSPHATE REDUCTASE"/>
    <property type="match status" value="1"/>
</dbReference>
<dbReference type="PANTHER" id="PTHR38011">
    <property type="entry name" value="DIHYDROFOLATE REDUCTASE FAMILY PROTEIN (AFU_ORTHOLOGUE AFUA_8G06820)"/>
    <property type="match status" value="1"/>
</dbReference>
<gene>
    <name evidence="2" type="ORF">JE024_35040</name>
</gene>
<dbReference type="InterPro" id="IPR002734">
    <property type="entry name" value="RibDG_C"/>
</dbReference>
<evidence type="ECO:0000313" key="2">
    <source>
        <dbReference type="EMBL" id="MBM9623807.1"/>
    </source>
</evidence>
<evidence type="ECO:0000259" key="1">
    <source>
        <dbReference type="Pfam" id="PF01872"/>
    </source>
</evidence>
<dbReference type="InterPro" id="IPR050765">
    <property type="entry name" value="Riboflavin_Biosynth_HTPR"/>
</dbReference>
<dbReference type="EMBL" id="JAFEJA010000002">
    <property type="protein sequence ID" value="MBM9623807.1"/>
    <property type="molecule type" value="Genomic_DNA"/>
</dbReference>
<reference evidence="2 3" key="1">
    <citation type="journal article" date="2016" name="Arch. Microbiol.">
        <title>Streptomyces zhihengii sp. nov., isolated from rhizospheric soil of Psammosilene tunicoides.</title>
        <authorList>
            <person name="Huang M.J."/>
            <person name="Fei J.J."/>
            <person name="Salam N."/>
            <person name="Kim C.J."/>
            <person name="Hozzein W.N."/>
            <person name="Xiao M."/>
            <person name="Huang H.Q."/>
            <person name="Li W.J."/>
        </authorList>
    </citation>
    <scope>NUCLEOTIDE SEQUENCE [LARGE SCALE GENOMIC DNA]</scope>
    <source>
        <strain evidence="2 3">YIM T102</strain>
    </source>
</reference>
<dbReference type="Proteomes" id="UP000664109">
    <property type="component" value="Unassembled WGS sequence"/>
</dbReference>